<name>A0A6G8AX46_9ENTE</name>
<reference evidence="2 3" key="1">
    <citation type="submission" date="2020-03" db="EMBL/GenBank/DDBJ databases">
        <title>Vagococcus sp. nov., isolated from beetles.</title>
        <authorList>
            <person name="Hyun D.-W."/>
            <person name="Bae J.-W."/>
        </authorList>
    </citation>
    <scope>NUCLEOTIDE SEQUENCE [LARGE SCALE GENOMIC DNA]</scope>
    <source>
        <strain evidence="2 3">HDW17B</strain>
    </source>
</reference>
<keyword evidence="1" id="KW-1133">Transmembrane helix</keyword>
<feature type="transmembrane region" description="Helical" evidence="1">
    <location>
        <begin position="12"/>
        <end position="30"/>
    </location>
</feature>
<keyword evidence="1" id="KW-0812">Transmembrane</keyword>
<evidence type="ECO:0000313" key="2">
    <source>
        <dbReference type="EMBL" id="QIL49566.1"/>
    </source>
</evidence>
<proteinExistence type="predicted"/>
<gene>
    <name evidence="2" type="ORF">G7082_14175</name>
</gene>
<dbReference type="AlphaFoldDB" id="A0A6G8AX46"/>
<dbReference type="Proteomes" id="UP000501747">
    <property type="component" value="Chromosome"/>
</dbReference>
<organism evidence="2 3">
    <name type="scientific">Vagococcus hydrophili</name>
    <dbReference type="NCBI Taxonomy" id="2714947"/>
    <lineage>
        <taxon>Bacteria</taxon>
        <taxon>Bacillati</taxon>
        <taxon>Bacillota</taxon>
        <taxon>Bacilli</taxon>
        <taxon>Lactobacillales</taxon>
        <taxon>Enterococcaceae</taxon>
        <taxon>Vagococcus</taxon>
    </lineage>
</organism>
<evidence type="ECO:0000256" key="1">
    <source>
        <dbReference type="SAM" id="Phobius"/>
    </source>
</evidence>
<keyword evidence="1" id="KW-0472">Membrane</keyword>
<dbReference type="RefSeq" id="WP_166035851.1">
    <property type="nucleotide sequence ID" value="NZ_CP049887.1"/>
</dbReference>
<dbReference type="KEGG" id="vhy:G7082_14175"/>
<evidence type="ECO:0000313" key="3">
    <source>
        <dbReference type="Proteomes" id="UP000501747"/>
    </source>
</evidence>
<dbReference type="EMBL" id="CP049887">
    <property type="protein sequence ID" value="QIL49566.1"/>
    <property type="molecule type" value="Genomic_DNA"/>
</dbReference>
<accession>A0A6G8AX46</accession>
<protein>
    <submittedName>
        <fullName evidence="2">Uncharacterized protein</fullName>
    </submittedName>
</protein>
<keyword evidence="3" id="KW-1185">Reference proteome</keyword>
<sequence length="147" mass="16566">MKGVFLVKKKVTITLSIVLAITIFLIYSAAVTGTEHFPFSDDESSSEMIIYTKGANVFKVINKVEMIYYDTYIDDQVEGSEELPGYSMKEKGDDVVVTLIPGKMTIESWSELVGYDLSEYVDEADVKPHVIKYNEFMILAKELGLIE</sequence>